<comment type="caution">
    <text evidence="1">The sequence shown here is derived from an EMBL/GenBank/DDBJ whole genome shotgun (WGS) entry which is preliminary data.</text>
</comment>
<gene>
    <name evidence="1" type="ORF">A2U01_0005292</name>
</gene>
<name>A0A392MAC8_9FABA</name>
<accession>A0A392MAC8</accession>
<evidence type="ECO:0000313" key="2">
    <source>
        <dbReference type="Proteomes" id="UP000265520"/>
    </source>
</evidence>
<dbReference type="EMBL" id="LXQA010006842">
    <property type="protein sequence ID" value="MCH84460.1"/>
    <property type="molecule type" value="Genomic_DNA"/>
</dbReference>
<sequence>VRFMGEQSHLSMDLDEIMLVTLENYTGLQSNSNPPKEFPNEDCSSTDTSKKDHLWLKLVAGTGIDSMLDTAKDPAYWSKACLYNMVKLAREATTLRRVLEPLFHYFDTQNQWSSEKEEAARVLMYLQSLLEDSGDNSYLLLSILVKHLDHKNVSKQPILQINITNTITQLAQNVKQQASVTIIGAISDLIKHLRKCLQNLGSSSSFGNNEYKLNTELQSALEMCILQLSNKVGDVGPILDLMAVVLENISTTTIVARTTIYAVYQTAKLVTSIPNTFPDALFHQLLLVMAHPDHETRIGAHSVFSTVLMPSPFSPQLDHKTKMAQKVPSESFSIQHESFLGAEQINRKHVEGGAVVDV</sequence>
<proteinExistence type="predicted"/>
<dbReference type="Proteomes" id="UP000265520">
    <property type="component" value="Unassembled WGS sequence"/>
</dbReference>
<protein>
    <submittedName>
        <fullName evidence="1">ARM repeat protein</fullName>
    </submittedName>
</protein>
<dbReference type="SUPFAM" id="SSF48371">
    <property type="entry name" value="ARM repeat"/>
    <property type="match status" value="1"/>
</dbReference>
<dbReference type="InterPro" id="IPR016024">
    <property type="entry name" value="ARM-type_fold"/>
</dbReference>
<dbReference type="InterPro" id="IPR055296">
    <property type="entry name" value="SRL2-like"/>
</dbReference>
<dbReference type="PANTHER" id="PTHR46087">
    <property type="entry name" value="PUTATIVE, EXPRESSED-RELATED"/>
    <property type="match status" value="1"/>
</dbReference>
<dbReference type="AlphaFoldDB" id="A0A392MAC8"/>
<dbReference type="PANTHER" id="PTHR46087:SF19">
    <property type="entry name" value="CYCLIN-LIKE PROTEIN"/>
    <property type="match status" value="1"/>
</dbReference>
<evidence type="ECO:0000313" key="1">
    <source>
        <dbReference type="EMBL" id="MCH84460.1"/>
    </source>
</evidence>
<keyword evidence="2" id="KW-1185">Reference proteome</keyword>
<feature type="non-terminal residue" evidence="1">
    <location>
        <position position="1"/>
    </location>
</feature>
<feature type="non-terminal residue" evidence="1">
    <location>
        <position position="358"/>
    </location>
</feature>
<organism evidence="1 2">
    <name type="scientific">Trifolium medium</name>
    <dbReference type="NCBI Taxonomy" id="97028"/>
    <lineage>
        <taxon>Eukaryota</taxon>
        <taxon>Viridiplantae</taxon>
        <taxon>Streptophyta</taxon>
        <taxon>Embryophyta</taxon>
        <taxon>Tracheophyta</taxon>
        <taxon>Spermatophyta</taxon>
        <taxon>Magnoliopsida</taxon>
        <taxon>eudicotyledons</taxon>
        <taxon>Gunneridae</taxon>
        <taxon>Pentapetalae</taxon>
        <taxon>rosids</taxon>
        <taxon>fabids</taxon>
        <taxon>Fabales</taxon>
        <taxon>Fabaceae</taxon>
        <taxon>Papilionoideae</taxon>
        <taxon>50 kb inversion clade</taxon>
        <taxon>NPAAA clade</taxon>
        <taxon>Hologalegina</taxon>
        <taxon>IRL clade</taxon>
        <taxon>Trifolieae</taxon>
        <taxon>Trifolium</taxon>
    </lineage>
</organism>
<reference evidence="1 2" key="1">
    <citation type="journal article" date="2018" name="Front. Plant Sci.">
        <title>Red Clover (Trifolium pratense) and Zigzag Clover (T. medium) - A Picture of Genomic Similarities and Differences.</title>
        <authorList>
            <person name="Dluhosova J."/>
            <person name="Istvanek J."/>
            <person name="Nedelnik J."/>
            <person name="Repkova J."/>
        </authorList>
    </citation>
    <scope>NUCLEOTIDE SEQUENCE [LARGE SCALE GENOMIC DNA]</scope>
    <source>
        <strain evidence="2">cv. 10/8</strain>
        <tissue evidence="1">Leaf</tissue>
    </source>
</reference>